<feature type="region of interest" description="Disordered" evidence="1">
    <location>
        <begin position="213"/>
        <end position="274"/>
    </location>
</feature>
<organism evidence="2 3">
    <name type="scientific">Ranitomeya imitator</name>
    <name type="common">mimic poison frog</name>
    <dbReference type="NCBI Taxonomy" id="111125"/>
    <lineage>
        <taxon>Eukaryota</taxon>
        <taxon>Metazoa</taxon>
        <taxon>Chordata</taxon>
        <taxon>Craniata</taxon>
        <taxon>Vertebrata</taxon>
        <taxon>Euteleostomi</taxon>
        <taxon>Amphibia</taxon>
        <taxon>Batrachia</taxon>
        <taxon>Anura</taxon>
        <taxon>Neobatrachia</taxon>
        <taxon>Hyloidea</taxon>
        <taxon>Dendrobatidae</taxon>
        <taxon>Dendrobatinae</taxon>
        <taxon>Ranitomeya</taxon>
    </lineage>
</organism>
<feature type="compositionally biased region" description="Basic and acidic residues" evidence="1">
    <location>
        <begin position="236"/>
        <end position="255"/>
    </location>
</feature>
<feature type="non-terminal residue" evidence="2">
    <location>
        <position position="1"/>
    </location>
</feature>
<comment type="caution">
    <text evidence="2">The sequence shown here is derived from an EMBL/GenBank/DDBJ whole genome shotgun (WGS) entry which is preliminary data.</text>
</comment>
<protein>
    <submittedName>
        <fullName evidence="2">Uncharacterized protein</fullName>
    </submittedName>
</protein>
<keyword evidence="3" id="KW-1185">Reference proteome</keyword>
<dbReference type="EMBL" id="CAUEEQ010024153">
    <property type="protein sequence ID" value="CAJ0945525.1"/>
    <property type="molecule type" value="Genomic_DNA"/>
</dbReference>
<feature type="compositionally biased region" description="Basic and acidic residues" evidence="1">
    <location>
        <begin position="264"/>
        <end position="274"/>
    </location>
</feature>
<proteinExistence type="predicted"/>
<name>A0ABN9LNU8_9NEOB</name>
<feature type="region of interest" description="Disordered" evidence="1">
    <location>
        <begin position="363"/>
        <end position="383"/>
    </location>
</feature>
<dbReference type="Proteomes" id="UP001176940">
    <property type="component" value="Unassembled WGS sequence"/>
</dbReference>
<sequence>DSIATGSVPQDWRIANVVPIFKKGSKSEPGNYRPIGCIQIKMEQETLKKFEKIKDTMEDVMEPGTDCTGSNKPHKVGIIVDFLAENTFGWFRAALSSHYFSKIIKKIEFIDTSDTDTKKILKTMSSCTFYIYMKSGYNRETIPAITWRLGFLTERKNLIIIIYNLEGNNEREKERILRENGNWVQYRDKVFLFSKVELHSNFLSCLVNDHPPGSMRKKKKGTQSMGRRSARNLFSSDHRHQEPEMIKYDNGKGKESMSATLPKYRKETRPVRGSEKNSGFNFFLPFSDPVLWSVPFLGSCTLVSAVLRSCPLVSAVLGLLYFGQCRSQILSFVLFSDSCPLVSAVTGLLSFGTQSMGRRSTRNLISSDHRHQEPQNTGYRDSADLIKYDQRPNAAPRTFPTSGTGHGPLSPQGTVIKHHRVGIFSRSDDRDYYWLVEKLRSEEFRSLVANVKSCFIYNSQRFQDFIDDINQGTVGILYHSKSRGRVNVTDVTDSLYDQELQTLHLILGKSNVLVIIDDLEDSGDYRKKGILQEQRSIAQWAADLVLVSHDDKMDSRLLRKKIDQLKAFLRGAGMSMS</sequence>
<accession>A0ABN9LNU8</accession>
<evidence type="ECO:0000313" key="3">
    <source>
        <dbReference type="Proteomes" id="UP001176940"/>
    </source>
</evidence>
<evidence type="ECO:0000256" key="1">
    <source>
        <dbReference type="SAM" id="MobiDB-lite"/>
    </source>
</evidence>
<gene>
    <name evidence="2" type="ORF">RIMI_LOCUS10929370</name>
</gene>
<reference evidence="2" key="1">
    <citation type="submission" date="2023-07" db="EMBL/GenBank/DDBJ databases">
        <authorList>
            <person name="Stuckert A."/>
        </authorList>
    </citation>
    <scope>NUCLEOTIDE SEQUENCE</scope>
</reference>
<evidence type="ECO:0000313" key="2">
    <source>
        <dbReference type="EMBL" id="CAJ0945525.1"/>
    </source>
</evidence>